<protein>
    <submittedName>
        <fullName evidence="1">Uncharacterized protein</fullName>
    </submittedName>
</protein>
<keyword evidence="2" id="KW-1185">Reference proteome</keyword>
<reference evidence="1 2" key="1">
    <citation type="submission" date="2023-02" db="EMBL/GenBank/DDBJ databases">
        <title>LHISI_Scaffold_Assembly.</title>
        <authorList>
            <person name="Stuart O.P."/>
            <person name="Cleave R."/>
            <person name="Magrath M.J.L."/>
            <person name="Mikheyev A.S."/>
        </authorList>
    </citation>
    <scope>NUCLEOTIDE SEQUENCE [LARGE SCALE GENOMIC DNA]</scope>
    <source>
        <strain evidence="1">Daus_M_001</strain>
        <tissue evidence="1">Leg muscle</tissue>
    </source>
</reference>
<dbReference type="EMBL" id="JARBHB010000001">
    <property type="protein sequence ID" value="KAJ8898508.1"/>
    <property type="molecule type" value="Genomic_DNA"/>
</dbReference>
<gene>
    <name evidence="1" type="ORF">PR048_003868</name>
</gene>
<dbReference type="Proteomes" id="UP001159363">
    <property type="component" value="Chromosome 1"/>
</dbReference>
<name>A0ABQ9IQU4_9NEOP</name>
<comment type="caution">
    <text evidence="1">The sequence shown here is derived from an EMBL/GenBank/DDBJ whole genome shotgun (WGS) entry which is preliminary data.</text>
</comment>
<evidence type="ECO:0000313" key="1">
    <source>
        <dbReference type="EMBL" id="KAJ8898508.1"/>
    </source>
</evidence>
<proteinExistence type="predicted"/>
<organism evidence="1 2">
    <name type="scientific">Dryococelus australis</name>
    <dbReference type="NCBI Taxonomy" id="614101"/>
    <lineage>
        <taxon>Eukaryota</taxon>
        <taxon>Metazoa</taxon>
        <taxon>Ecdysozoa</taxon>
        <taxon>Arthropoda</taxon>
        <taxon>Hexapoda</taxon>
        <taxon>Insecta</taxon>
        <taxon>Pterygota</taxon>
        <taxon>Neoptera</taxon>
        <taxon>Polyneoptera</taxon>
        <taxon>Phasmatodea</taxon>
        <taxon>Verophasmatodea</taxon>
        <taxon>Anareolatae</taxon>
        <taxon>Phasmatidae</taxon>
        <taxon>Eurycanthinae</taxon>
        <taxon>Dryococelus</taxon>
    </lineage>
</organism>
<sequence length="301" mass="31416">MLTSNTLIGSQDLAVKSRPNFFTHSLYYVLHINILETIFVLEKATEENGPLCTEFVLKAGCWSGRPLRTESLRSSVGLERMPRYLLVPPSLLLRFASATTPRHLVTLMWRIPRHTASLNTSVSVLSWATGGILVGTASGRVLEGTASDVLSSFLLSWAGAHSGLATVQSCSVAGGRRVLHRPVADSVVVSRGGLGASSGVGVVCSALSAVDHVVGGASAVCSAGVTAVLQCVAFPGTYAAGWVSFAAAELCCSLTGSVSPSGCVRAGSCFTGLLAGTSCVSLNGLYRFNALYPDIFPYILE</sequence>
<evidence type="ECO:0000313" key="2">
    <source>
        <dbReference type="Proteomes" id="UP001159363"/>
    </source>
</evidence>
<accession>A0ABQ9IQU4</accession>